<keyword evidence="2" id="KW-1185">Reference proteome</keyword>
<evidence type="ECO:0000313" key="1">
    <source>
        <dbReference type="EMBL" id="QGG48918.1"/>
    </source>
</evidence>
<dbReference type="EMBL" id="CP045875">
    <property type="protein sequence ID" value="QGG48918.1"/>
    <property type="molecule type" value="Genomic_DNA"/>
</dbReference>
<reference evidence="2" key="1">
    <citation type="submission" date="2019-11" db="EMBL/GenBank/DDBJ databases">
        <title>Genome sequence of Heliorestis convoluta strain HH, an alkaliphilic and minimalistic phototrophic bacterium from a soda lake in Egypt.</title>
        <authorList>
            <person name="Dewey E.D."/>
            <person name="Stokes L.M."/>
            <person name="Burchell B.M."/>
            <person name="Shaffer K.N."/>
            <person name="Huntington A.M."/>
            <person name="Baker J.M."/>
            <person name="Nadendla S."/>
            <person name="Giglio M.G."/>
            <person name="Touchman J.W."/>
            <person name="Blankenship R.E."/>
            <person name="Madigan M.T."/>
            <person name="Sattley W.M."/>
        </authorList>
    </citation>
    <scope>NUCLEOTIDE SEQUENCE [LARGE SCALE GENOMIC DNA]</scope>
    <source>
        <strain evidence="2">HH</strain>
    </source>
</reference>
<name>A0A5Q2N1N8_9FIRM</name>
<accession>A0A5Q2N1N8</accession>
<dbReference type="AlphaFoldDB" id="A0A5Q2N1N8"/>
<organism evidence="1 2">
    <name type="scientific">Heliorestis convoluta</name>
    <dbReference type="NCBI Taxonomy" id="356322"/>
    <lineage>
        <taxon>Bacteria</taxon>
        <taxon>Bacillati</taxon>
        <taxon>Bacillota</taxon>
        <taxon>Clostridia</taxon>
        <taxon>Eubacteriales</taxon>
        <taxon>Heliobacteriaceae</taxon>
        <taxon>Heliorestis</taxon>
    </lineage>
</organism>
<dbReference type="Proteomes" id="UP000366051">
    <property type="component" value="Chromosome"/>
</dbReference>
<gene>
    <name evidence="1" type="ORF">FTV88_2829</name>
</gene>
<sequence>MRALSKHDWLKFPLKLLTEPTPWWQVGYAVIFRRYKEGSIGMVPSFPVLFD</sequence>
<proteinExistence type="predicted"/>
<evidence type="ECO:0000313" key="2">
    <source>
        <dbReference type="Proteomes" id="UP000366051"/>
    </source>
</evidence>
<dbReference type="KEGG" id="hcv:FTV88_2829"/>
<protein>
    <submittedName>
        <fullName evidence="1">Uncharacterized protein</fullName>
    </submittedName>
</protein>